<keyword evidence="3" id="KW-0041">Annexin</keyword>
<evidence type="ECO:0000256" key="1">
    <source>
        <dbReference type="ARBA" id="ARBA00007831"/>
    </source>
</evidence>
<evidence type="ECO:0008006" key="6">
    <source>
        <dbReference type="Google" id="ProtNLM"/>
    </source>
</evidence>
<dbReference type="AlphaFoldDB" id="V4A0E8"/>
<dbReference type="GO" id="GO:0005737">
    <property type="term" value="C:cytoplasm"/>
    <property type="evidence" value="ECO:0007669"/>
    <property type="project" value="TreeGrafter"/>
</dbReference>
<dbReference type="PANTHER" id="PTHR10502:SF102">
    <property type="entry name" value="ANNEXIN B11"/>
    <property type="match status" value="1"/>
</dbReference>
<sequence>LLLSSAEFDAKKLNKAIKGLGTDEQVLVEIICTRSNEQLKTIKETYKSCKFNIFY</sequence>
<dbReference type="GO" id="GO:0005886">
    <property type="term" value="C:plasma membrane"/>
    <property type="evidence" value="ECO:0007669"/>
    <property type="project" value="TreeGrafter"/>
</dbReference>
<dbReference type="OrthoDB" id="37886at2759"/>
<dbReference type="Gene3D" id="1.10.220.10">
    <property type="entry name" value="Annexin"/>
    <property type="match status" value="1"/>
</dbReference>
<dbReference type="SUPFAM" id="SSF47874">
    <property type="entry name" value="Annexin"/>
    <property type="match status" value="1"/>
</dbReference>
<dbReference type="GO" id="GO:0012506">
    <property type="term" value="C:vesicle membrane"/>
    <property type="evidence" value="ECO:0007669"/>
    <property type="project" value="TreeGrafter"/>
</dbReference>
<protein>
    <recommendedName>
        <fullName evidence="6">Annexin</fullName>
    </recommendedName>
</protein>
<feature type="non-terminal residue" evidence="4">
    <location>
        <position position="1"/>
    </location>
</feature>
<dbReference type="InterPro" id="IPR037104">
    <property type="entry name" value="Annexin_sf"/>
</dbReference>
<evidence type="ECO:0000256" key="2">
    <source>
        <dbReference type="ARBA" id="ARBA00022737"/>
    </source>
</evidence>
<proteinExistence type="inferred from homology"/>
<dbReference type="PANTHER" id="PTHR10502">
    <property type="entry name" value="ANNEXIN"/>
    <property type="match status" value="1"/>
</dbReference>
<dbReference type="GO" id="GO:0005544">
    <property type="term" value="F:calcium-dependent phospholipid binding"/>
    <property type="evidence" value="ECO:0007669"/>
    <property type="project" value="InterPro"/>
</dbReference>
<dbReference type="RefSeq" id="XP_009062576.1">
    <property type="nucleotide sequence ID" value="XM_009064328.1"/>
</dbReference>
<dbReference type="EMBL" id="KB203005">
    <property type="protein sequence ID" value="ESO86736.1"/>
    <property type="molecule type" value="Genomic_DNA"/>
</dbReference>
<dbReference type="Pfam" id="PF00191">
    <property type="entry name" value="Annexin"/>
    <property type="match status" value="1"/>
</dbReference>
<comment type="similarity">
    <text evidence="1">Belongs to the annexin family.</text>
</comment>
<evidence type="ECO:0000313" key="5">
    <source>
        <dbReference type="Proteomes" id="UP000030746"/>
    </source>
</evidence>
<dbReference type="FunFam" id="1.10.220.10:FF:000005">
    <property type="entry name" value="Annexin"/>
    <property type="match status" value="1"/>
</dbReference>
<dbReference type="GO" id="GO:0005634">
    <property type="term" value="C:nucleus"/>
    <property type="evidence" value="ECO:0007669"/>
    <property type="project" value="TreeGrafter"/>
</dbReference>
<gene>
    <name evidence="4" type="ORF">LOTGIDRAFT_148126</name>
</gene>
<dbReference type="GeneID" id="20235344"/>
<evidence type="ECO:0000256" key="3">
    <source>
        <dbReference type="ARBA" id="ARBA00023216"/>
    </source>
</evidence>
<organism evidence="4 5">
    <name type="scientific">Lottia gigantea</name>
    <name type="common">Giant owl limpet</name>
    <dbReference type="NCBI Taxonomy" id="225164"/>
    <lineage>
        <taxon>Eukaryota</taxon>
        <taxon>Metazoa</taxon>
        <taxon>Spiralia</taxon>
        <taxon>Lophotrochozoa</taxon>
        <taxon>Mollusca</taxon>
        <taxon>Gastropoda</taxon>
        <taxon>Patellogastropoda</taxon>
        <taxon>Lottioidea</taxon>
        <taxon>Lottiidae</taxon>
        <taxon>Lottia</taxon>
    </lineage>
</organism>
<dbReference type="InterPro" id="IPR018502">
    <property type="entry name" value="Annexin_repeat"/>
</dbReference>
<dbReference type="GO" id="GO:0001786">
    <property type="term" value="F:phosphatidylserine binding"/>
    <property type="evidence" value="ECO:0007669"/>
    <property type="project" value="TreeGrafter"/>
</dbReference>
<dbReference type="GO" id="GO:0005509">
    <property type="term" value="F:calcium ion binding"/>
    <property type="evidence" value="ECO:0007669"/>
    <property type="project" value="InterPro"/>
</dbReference>
<reference evidence="4 5" key="1">
    <citation type="journal article" date="2013" name="Nature">
        <title>Insights into bilaterian evolution from three spiralian genomes.</title>
        <authorList>
            <person name="Simakov O."/>
            <person name="Marletaz F."/>
            <person name="Cho S.J."/>
            <person name="Edsinger-Gonzales E."/>
            <person name="Havlak P."/>
            <person name="Hellsten U."/>
            <person name="Kuo D.H."/>
            <person name="Larsson T."/>
            <person name="Lv J."/>
            <person name="Arendt D."/>
            <person name="Savage R."/>
            <person name="Osoegawa K."/>
            <person name="de Jong P."/>
            <person name="Grimwood J."/>
            <person name="Chapman J.A."/>
            <person name="Shapiro H."/>
            <person name="Aerts A."/>
            <person name="Otillar R.P."/>
            <person name="Terry A.Y."/>
            <person name="Boore J.L."/>
            <person name="Grigoriev I.V."/>
            <person name="Lindberg D.R."/>
            <person name="Seaver E.C."/>
            <person name="Weisblat D.A."/>
            <person name="Putnam N.H."/>
            <person name="Rokhsar D.S."/>
        </authorList>
    </citation>
    <scope>NUCLEOTIDE SEQUENCE [LARGE SCALE GENOMIC DNA]</scope>
</reference>
<dbReference type="KEGG" id="lgi:LOTGIDRAFT_148126"/>
<name>V4A0E8_LOTGI</name>
<accession>V4A0E8</accession>
<keyword evidence="2" id="KW-0677">Repeat</keyword>
<dbReference type="Proteomes" id="UP000030746">
    <property type="component" value="Unassembled WGS sequence"/>
</dbReference>
<dbReference type="CTD" id="20235344"/>
<dbReference type="PROSITE" id="PS51897">
    <property type="entry name" value="ANNEXIN_2"/>
    <property type="match status" value="1"/>
</dbReference>
<evidence type="ECO:0000313" key="4">
    <source>
        <dbReference type="EMBL" id="ESO86736.1"/>
    </source>
</evidence>
<keyword evidence="5" id="KW-1185">Reference proteome</keyword>